<feature type="domain" description="Fibronectin type-III" evidence="12">
    <location>
        <begin position="1090"/>
        <end position="1189"/>
    </location>
</feature>
<dbReference type="InterPro" id="IPR056754">
    <property type="entry name" value="DSCAM/DSCAML_C"/>
</dbReference>
<feature type="domain" description="Ig-like" evidence="11">
    <location>
        <begin position="211"/>
        <end position="303"/>
    </location>
</feature>
<dbReference type="FunFam" id="2.60.40.10:FF:000017">
    <property type="entry name" value="Down syndrome cell adhesion molecule b"/>
    <property type="match status" value="1"/>
</dbReference>
<evidence type="ECO:0000256" key="8">
    <source>
        <dbReference type="ARBA" id="ARBA00023157"/>
    </source>
</evidence>
<dbReference type="Pfam" id="PF25059">
    <property type="entry name" value="FN3_DSCAM-DSCAML_C"/>
    <property type="match status" value="1"/>
</dbReference>
<feature type="domain" description="Fibronectin type-III" evidence="12">
    <location>
        <begin position="989"/>
        <end position="1086"/>
    </location>
</feature>
<evidence type="ECO:0000256" key="7">
    <source>
        <dbReference type="ARBA" id="ARBA00023136"/>
    </source>
</evidence>
<keyword evidence="6 10" id="KW-1133">Transmembrane helix</keyword>
<keyword evidence="8" id="KW-1015">Disulfide bond</keyword>
<dbReference type="InterPro" id="IPR036179">
    <property type="entry name" value="Ig-like_dom_sf"/>
</dbReference>
<organism evidence="13 14">
    <name type="scientific">Anopheles quadriannulatus</name>
    <name type="common">Mosquito</name>
    <dbReference type="NCBI Taxonomy" id="34691"/>
    <lineage>
        <taxon>Eukaryota</taxon>
        <taxon>Metazoa</taxon>
        <taxon>Ecdysozoa</taxon>
        <taxon>Arthropoda</taxon>
        <taxon>Hexapoda</taxon>
        <taxon>Insecta</taxon>
        <taxon>Pterygota</taxon>
        <taxon>Neoptera</taxon>
        <taxon>Endopterygota</taxon>
        <taxon>Diptera</taxon>
        <taxon>Nematocera</taxon>
        <taxon>Culicoidea</taxon>
        <taxon>Culicidae</taxon>
        <taxon>Anophelinae</taxon>
        <taxon>Anopheles</taxon>
    </lineage>
</organism>
<dbReference type="SMART" id="SM00060">
    <property type="entry name" value="FN3"/>
    <property type="match status" value="6"/>
</dbReference>
<dbReference type="CDD" id="cd00096">
    <property type="entry name" value="Ig"/>
    <property type="match status" value="1"/>
</dbReference>
<dbReference type="Pfam" id="PF07679">
    <property type="entry name" value="I-set"/>
    <property type="match status" value="3"/>
</dbReference>
<evidence type="ECO:0000256" key="4">
    <source>
        <dbReference type="ARBA" id="ARBA00022737"/>
    </source>
</evidence>
<evidence type="ECO:0000256" key="2">
    <source>
        <dbReference type="ARBA" id="ARBA00022692"/>
    </source>
</evidence>
<dbReference type="InterPro" id="IPR003599">
    <property type="entry name" value="Ig_sub"/>
</dbReference>
<evidence type="ECO:0000259" key="11">
    <source>
        <dbReference type="PROSITE" id="PS50835"/>
    </source>
</evidence>
<dbReference type="GO" id="GO:0098609">
    <property type="term" value="P:cell-cell adhesion"/>
    <property type="evidence" value="ECO:0007669"/>
    <property type="project" value="TreeGrafter"/>
</dbReference>
<dbReference type="InterPro" id="IPR013098">
    <property type="entry name" value="Ig_I-set"/>
</dbReference>
<evidence type="ECO:0000313" key="13">
    <source>
        <dbReference type="EnsemblMetazoa" id="AQUA017399-PA"/>
    </source>
</evidence>
<dbReference type="FunFam" id="2.60.40.10:FF:000333">
    <property type="entry name" value="Down syndrome cell adhesion molecule"/>
    <property type="match status" value="1"/>
</dbReference>
<feature type="domain" description="Fibronectin type-III" evidence="12">
    <location>
        <begin position="1375"/>
        <end position="1479"/>
    </location>
</feature>
<dbReference type="CDD" id="cd00063">
    <property type="entry name" value="FN3"/>
    <property type="match status" value="5"/>
</dbReference>
<sequence>MPNFLHELPSSVLFSNDTGNSQLVCQAYGGPQMIIQWILKDGSLVSSVPGLRQALPNGTLYFPPFAGHLFRTDVHDTTYRCRISYSYYVLLSHDIRVRAVVRQPYEVKVESTDVTLGNTAFLKCFVSSHVREFVHVSSWFGEKEMLLPGRSDIGTRYVVTTPGGELCIRNVNEEDRLKRFSCVTVDTLTGERKTSEAILLTLKDNIPNMAPSTSQKSVSELKASKGASVQLPCNVQGNPVPSFSWFRISDTGSLYTVPSSQRIVPSQSLLFIRNVDERDAGRWICKAFNQFGEQKLEIHLTISNELVAHIHPQIQIINSGNSALLNCSIYGSEVNKIEWFHNGQELFANGRSERSMSLLSANTLKIDRVSKKDQGIYQCIVSNARSSAQGSSELKLGESPPEISYGFVEQNVRASAYISLKCSAAGSPPPQFVWLLDYQPILDVSSLHRYTMDQFLDINSHVTTHLNISHVHSDDGGLYTCVASNSMGTASHKARLNVYGPPYVRAIGPITAVAGEPIELHCPFSGHPIQSVRWIRGGNELVSGPRYSVADVKHGGYLKIYTVDPAQDRGPYTCIVTGPNGDEGRRELQLVVHSPPVIEPFAFPKIMKVGGRAQLTCSVSAGDMPIYFSWKKDGAPITPDLQVSEKKEEFFSLLVLKDITARHSGRYTCFATNTAAQTNYTAELLVQVPPSWTQEPHDIAVVLGHPIVLPCEADGFPQPKITWFRGKGKLSTDFHSILSKNNSLSINYATSPDAGYYMCEAANGIGNSLKKIIHIDVNEAVHFDSPVKNVSARRNDAVMLECLALGDEPINIIWTHKNQRIDFNNYRSIDGGVRDETSIGGLLPATQYLLRMLAINEIECSSFTSPLVVRTQEEAPGEAPGGLKVKTGAMGELVLTWQIPSRASWNGELLGYTVSCVEEKTNINFIASPNNISNTTLTVHGWATTKTSIASLKKFTRYALRIRTYNSIAPGPWSTVVYGTTSEDAPEAEPQNVSCSSLSSQSIKVLWQEPPPQFHNGVLQGYKILYRPLTKNNEFVFPFEIKRTSNLETYLHALMKATNYSIQVLSFTLSGDGVASVPVYCATEEDVPEAPAGIKALTLTADSILVSWLPPAHPNGIITHYTVYGKDHGKKGSPKHNIVRVDETGRPSMFEVRGLSENNKYDFWVTASTAKGEGDPTMVVSQTTNTRAPAKIASFSRLLKVPVGVSLVLECVAVGNPTPRTRWITKDQAVTFSQYYVISQGFLKIHSVEPQIAGNFTCSAKNLFGEDEIHYMLIALQTPNVTQLSIQYTSFDSLRVTWEVASDGGAPIQGYNLYYRTTSGAWSNVAIPSDQMAYTLNGLKCGTQYILKINAHNKVGVGMFTEELAVRTKGKAPHIPEERELFNTNSSCLNLFLTSWLNGGCPISHFSIEYRRLHTPFWTIVSSDLSGSDQHTNGSISFCDFIPATWYELKITSNNDAGKTMAQYNFATLTLSGEKIPPPEYKAMPEENNDSILLSDEVEFQWLQSTVMIITIIVIVLSLVVGAKYRGVLCFTNNSDRYSTQTLSADLSMKEQSENIRNQQVYSASPVKVINKEENAEMYEISPYATFNASTGRLCKEPRSLNPSNIDYSLQFRTFGHPECDLNATAYPLLESTGHMPGHIKGKSSWHKQQFYNTDETPMNMPSSTKSIAAKWDDGALRRMGQRSFGPSNYSESDSSSPINEFSNAPTFRIPSKTPCSNILHHESSTESIKELSPVRDHRANTPRHVQATGKGHFGHQLRTKDNHCLDMQPSSSTHRYHNKTYVTAAEFSETESDRERALDLEVQRAMEKAIRQDECKSSTR</sequence>
<feature type="domain" description="Ig-like" evidence="11">
    <location>
        <begin position="501"/>
        <end position="589"/>
    </location>
</feature>
<evidence type="ECO:0000256" key="5">
    <source>
        <dbReference type="ARBA" id="ARBA00022889"/>
    </source>
</evidence>
<evidence type="ECO:0008006" key="15">
    <source>
        <dbReference type="Google" id="ProtNLM"/>
    </source>
</evidence>
<dbReference type="InterPro" id="IPR007110">
    <property type="entry name" value="Ig-like_dom"/>
</dbReference>
<dbReference type="FunFam" id="2.60.40.10:FF:000967">
    <property type="entry name" value="Uncharacterized protein, isoform D"/>
    <property type="match status" value="1"/>
</dbReference>
<dbReference type="GO" id="GO:0016020">
    <property type="term" value="C:membrane"/>
    <property type="evidence" value="ECO:0007669"/>
    <property type="project" value="UniProtKB-SubCell"/>
</dbReference>
<feature type="domain" description="Ig-like" evidence="11">
    <location>
        <begin position="2"/>
        <end position="92"/>
    </location>
</feature>
<evidence type="ECO:0000256" key="1">
    <source>
        <dbReference type="ARBA" id="ARBA00004479"/>
    </source>
</evidence>
<feature type="domain" description="Fibronectin type-III" evidence="12">
    <location>
        <begin position="879"/>
        <end position="984"/>
    </location>
</feature>
<feature type="domain" description="Ig-like" evidence="11">
    <location>
        <begin position="690"/>
        <end position="778"/>
    </location>
</feature>
<comment type="subcellular location">
    <subcellularLocation>
        <location evidence="1">Membrane</location>
        <topology evidence="1">Single-pass type I membrane protein</topology>
    </subcellularLocation>
</comment>
<dbReference type="InterPro" id="IPR013783">
    <property type="entry name" value="Ig-like_fold"/>
</dbReference>
<keyword evidence="5" id="KW-0130">Cell adhesion</keyword>
<evidence type="ECO:0000256" key="9">
    <source>
        <dbReference type="ARBA" id="ARBA00023319"/>
    </source>
</evidence>
<evidence type="ECO:0000256" key="10">
    <source>
        <dbReference type="SAM" id="Phobius"/>
    </source>
</evidence>
<dbReference type="EnsemblMetazoa" id="AQUA017399-RA">
    <property type="protein sequence ID" value="AQUA017399-PA"/>
    <property type="gene ID" value="AQUA017399"/>
</dbReference>
<dbReference type="PANTHER" id="PTHR44170:SF6">
    <property type="entry name" value="CONTACTIN"/>
    <property type="match status" value="1"/>
</dbReference>
<feature type="domain" description="Ig-like" evidence="11">
    <location>
        <begin position="401"/>
        <end position="497"/>
    </location>
</feature>
<dbReference type="FunFam" id="2.60.40.10:FF:000104">
    <property type="entry name" value="Down syndrome cell adhesion molecule b"/>
    <property type="match status" value="1"/>
</dbReference>
<keyword evidence="14" id="KW-1185">Reference proteome</keyword>
<dbReference type="Proteomes" id="UP000076407">
    <property type="component" value="Unassembled WGS sequence"/>
</dbReference>
<dbReference type="PROSITE" id="PS50853">
    <property type="entry name" value="FN3"/>
    <property type="match status" value="5"/>
</dbReference>
<dbReference type="Pfam" id="PF13927">
    <property type="entry name" value="Ig_3"/>
    <property type="match status" value="4"/>
</dbReference>
<feature type="domain" description="Ig-like" evidence="11">
    <location>
        <begin position="596"/>
        <end position="681"/>
    </location>
</feature>
<dbReference type="SMART" id="SM00408">
    <property type="entry name" value="IGc2"/>
    <property type="match status" value="7"/>
</dbReference>
<evidence type="ECO:0000256" key="6">
    <source>
        <dbReference type="ARBA" id="ARBA00022989"/>
    </source>
</evidence>
<dbReference type="SUPFAM" id="SSF48726">
    <property type="entry name" value="Immunoglobulin"/>
    <property type="match status" value="8"/>
</dbReference>
<proteinExistence type="predicted"/>
<keyword evidence="2 10" id="KW-0812">Transmembrane</keyword>
<keyword evidence="7 10" id="KW-0472">Membrane</keyword>
<feature type="domain" description="Fibronectin type-III" evidence="12">
    <location>
        <begin position="1280"/>
        <end position="1371"/>
    </location>
</feature>
<feature type="domain" description="Ig-like" evidence="11">
    <location>
        <begin position="1176"/>
        <end position="1262"/>
    </location>
</feature>
<protein>
    <recommendedName>
        <fullName evidence="15">Down syndrome cell adhesion molecule-like protein Dscam2</fullName>
    </recommendedName>
</protein>
<dbReference type="Gene3D" id="2.60.40.10">
    <property type="entry name" value="Immunoglobulins"/>
    <property type="match status" value="15"/>
</dbReference>
<name>A0A904A3K2_ANOQN</name>
<dbReference type="InterPro" id="IPR003961">
    <property type="entry name" value="FN3_dom"/>
</dbReference>
<dbReference type="PROSITE" id="PS50835">
    <property type="entry name" value="IG_LIKE"/>
    <property type="match status" value="8"/>
</dbReference>
<keyword evidence="3" id="KW-0732">Signal</keyword>
<feature type="domain" description="Ig-like" evidence="11">
    <location>
        <begin position="320"/>
        <end position="395"/>
    </location>
</feature>
<dbReference type="SMART" id="SM00409">
    <property type="entry name" value="IG"/>
    <property type="match status" value="8"/>
</dbReference>
<dbReference type="FunFam" id="2.60.40.10:FF:000093">
    <property type="entry name" value="Down syndrome cell adhesion molecule, isoform B"/>
    <property type="match status" value="1"/>
</dbReference>
<dbReference type="SUPFAM" id="SSF49265">
    <property type="entry name" value="Fibronectin type III"/>
    <property type="match status" value="4"/>
</dbReference>
<dbReference type="InterPro" id="IPR036116">
    <property type="entry name" value="FN3_sf"/>
</dbReference>
<dbReference type="Pfam" id="PF00041">
    <property type="entry name" value="fn3"/>
    <property type="match status" value="4"/>
</dbReference>
<dbReference type="GO" id="GO:0048812">
    <property type="term" value="P:neuron projection morphogenesis"/>
    <property type="evidence" value="ECO:0007669"/>
    <property type="project" value="UniProtKB-ARBA"/>
</dbReference>
<keyword evidence="9" id="KW-0393">Immunoglobulin domain</keyword>
<dbReference type="PANTHER" id="PTHR44170">
    <property type="entry name" value="PROTEIN SIDEKICK"/>
    <property type="match status" value="1"/>
</dbReference>
<evidence type="ECO:0000313" key="14">
    <source>
        <dbReference type="Proteomes" id="UP000076407"/>
    </source>
</evidence>
<evidence type="ECO:0000256" key="3">
    <source>
        <dbReference type="ARBA" id="ARBA00022729"/>
    </source>
</evidence>
<accession>A0A904A3K2</accession>
<evidence type="ECO:0000259" key="12">
    <source>
        <dbReference type="PROSITE" id="PS50853"/>
    </source>
</evidence>
<feature type="transmembrane region" description="Helical" evidence="10">
    <location>
        <begin position="1502"/>
        <end position="1523"/>
    </location>
</feature>
<reference evidence="13" key="1">
    <citation type="submission" date="2022-10" db="UniProtKB">
        <authorList>
            <consortium name="EnsemblMetazoa"/>
        </authorList>
    </citation>
    <scope>IDENTIFICATION</scope>
    <source>
        <strain evidence="13">SANGQUA</strain>
    </source>
</reference>
<dbReference type="InterPro" id="IPR003598">
    <property type="entry name" value="Ig_sub2"/>
</dbReference>
<keyword evidence="4" id="KW-0677">Repeat</keyword>